<reference evidence="3" key="1">
    <citation type="journal article" date="2023" name="Mol. Phylogenet. Evol.">
        <title>Genome-scale phylogeny and comparative genomics of the fungal order Sordariales.</title>
        <authorList>
            <person name="Hensen N."/>
            <person name="Bonometti L."/>
            <person name="Westerberg I."/>
            <person name="Brannstrom I.O."/>
            <person name="Guillou S."/>
            <person name="Cros-Aarteil S."/>
            <person name="Calhoun S."/>
            <person name="Haridas S."/>
            <person name="Kuo A."/>
            <person name="Mondo S."/>
            <person name="Pangilinan J."/>
            <person name="Riley R."/>
            <person name="LaButti K."/>
            <person name="Andreopoulos B."/>
            <person name="Lipzen A."/>
            <person name="Chen C."/>
            <person name="Yan M."/>
            <person name="Daum C."/>
            <person name="Ng V."/>
            <person name="Clum A."/>
            <person name="Steindorff A."/>
            <person name="Ohm R.A."/>
            <person name="Martin F."/>
            <person name="Silar P."/>
            <person name="Natvig D.O."/>
            <person name="Lalanne C."/>
            <person name="Gautier V."/>
            <person name="Ament-Velasquez S.L."/>
            <person name="Kruys A."/>
            <person name="Hutchinson M.I."/>
            <person name="Powell A.J."/>
            <person name="Barry K."/>
            <person name="Miller A.N."/>
            <person name="Grigoriev I.V."/>
            <person name="Debuchy R."/>
            <person name="Gladieux P."/>
            <person name="Hiltunen Thoren M."/>
            <person name="Johannesson H."/>
        </authorList>
    </citation>
    <scope>NUCLEOTIDE SEQUENCE</scope>
    <source>
        <strain evidence="3">PSN324</strain>
    </source>
</reference>
<dbReference type="GO" id="GO:0005737">
    <property type="term" value="C:cytoplasm"/>
    <property type="evidence" value="ECO:0007669"/>
    <property type="project" value="TreeGrafter"/>
</dbReference>
<dbReference type="InterPro" id="IPR036291">
    <property type="entry name" value="NAD(P)-bd_dom_sf"/>
</dbReference>
<dbReference type="SUPFAM" id="SSF51735">
    <property type="entry name" value="NAD(P)-binding Rossmann-fold domains"/>
    <property type="match status" value="1"/>
</dbReference>
<dbReference type="AlphaFoldDB" id="A0AAV9HP99"/>
<protein>
    <submittedName>
        <fullName evidence="3">Ornithine cyclodeaminase</fullName>
    </submittedName>
</protein>
<sequence length="442" mass="48025">MTLTVLTDDQIRSILENLTPEELQSALDALRSALHEYSTGTASQGGSSSIHQPHRTSVSSAATGATTLFMPSSSSLGTGIKVITLSSTSSAPPPPDEEDKPDIKPTGAITLFSPYGTPVGFLHASTLTAFRTALASLSLVWLREKISTLTVFGTGEQAYWHVRLTLMLRGGAVKRVHFVNRRFSDSCREIMSRFLTQIPEEVKRREGWPSRSCEFGVLTRTHSEYERLLHEQILKADVIFCCTPSTEPLWDGTWTTKGAEGRKKGRLIVAIGSWTEKMREIPPEVIRQAVEKGSKTKMGGDGHHPHRHWHKHAVEGGVVVVDTLDGALKEAGELIEAKVGPEQLVELGELVMLRKIIIAEHEEEGNTTATTTTTTTTTTTAHGSSEGGSHGHKKGDAQLANWLQRGNVIYKSVGLGLMDLTVGMHVVELSVAKGIGSHIEGF</sequence>
<evidence type="ECO:0000313" key="4">
    <source>
        <dbReference type="Proteomes" id="UP001321749"/>
    </source>
</evidence>
<evidence type="ECO:0000256" key="1">
    <source>
        <dbReference type="ARBA" id="ARBA00008903"/>
    </source>
</evidence>
<reference evidence="3" key="2">
    <citation type="submission" date="2023-06" db="EMBL/GenBank/DDBJ databases">
        <authorList>
            <consortium name="Lawrence Berkeley National Laboratory"/>
            <person name="Mondo S.J."/>
            <person name="Hensen N."/>
            <person name="Bonometti L."/>
            <person name="Westerberg I."/>
            <person name="Brannstrom I.O."/>
            <person name="Guillou S."/>
            <person name="Cros-Aarteil S."/>
            <person name="Calhoun S."/>
            <person name="Haridas S."/>
            <person name="Kuo A."/>
            <person name="Pangilinan J."/>
            <person name="Riley R."/>
            <person name="Labutti K."/>
            <person name="Andreopoulos B."/>
            <person name="Lipzen A."/>
            <person name="Chen C."/>
            <person name="Yanf M."/>
            <person name="Daum C."/>
            <person name="Ng V."/>
            <person name="Clum A."/>
            <person name="Steindorff A."/>
            <person name="Ohm R."/>
            <person name="Martin F."/>
            <person name="Silar P."/>
            <person name="Natvig D."/>
            <person name="Lalanne C."/>
            <person name="Gautier V."/>
            <person name="Ament-Velasquez S.L."/>
            <person name="Kruys A."/>
            <person name="Hutchinson M.I."/>
            <person name="Powell A.J."/>
            <person name="Barry K."/>
            <person name="Miller A.N."/>
            <person name="Grigoriev I.V."/>
            <person name="Debuchy R."/>
            <person name="Gladieux P."/>
            <person name="Thoren M.H."/>
            <person name="Johannesson H."/>
        </authorList>
    </citation>
    <scope>NUCLEOTIDE SEQUENCE</scope>
    <source>
        <strain evidence="3">PSN324</strain>
    </source>
</reference>
<dbReference type="Proteomes" id="UP001321749">
    <property type="component" value="Unassembled WGS sequence"/>
</dbReference>
<dbReference type="PANTHER" id="PTHR13812">
    <property type="entry name" value="KETIMINE REDUCTASE MU-CRYSTALLIN"/>
    <property type="match status" value="1"/>
</dbReference>
<evidence type="ECO:0000256" key="2">
    <source>
        <dbReference type="SAM" id="MobiDB-lite"/>
    </source>
</evidence>
<dbReference type="FunFam" id="3.40.50.720:FF:000577">
    <property type="entry name" value="Proline utilization protein PrnX, putative"/>
    <property type="match status" value="1"/>
</dbReference>
<organism evidence="3 4">
    <name type="scientific">Cladorrhinum samala</name>
    <dbReference type="NCBI Taxonomy" id="585594"/>
    <lineage>
        <taxon>Eukaryota</taxon>
        <taxon>Fungi</taxon>
        <taxon>Dikarya</taxon>
        <taxon>Ascomycota</taxon>
        <taxon>Pezizomycotina</taxon>
        <taxon>Sordariomycetes</taxon>
        <taxon>Sordariomycetidae</taxon>
        <taxon>Sordariales</taxon>
        <taxon>Podosporaceae</taxon>
        <taxon>Cladorrhinum</taxon>
    </lineage>
</organism>
<feature type="compositionally biased region" description="Low complexity" evidence="2">
    <location>
        <begin position="38"/>
        <end position="49"/>
    </location>
</feature>
<dbReference type="InterPro" id="IPR023401">
    <property type="entry name" value="ODC_N"/>
</dbReference>
<feature type="compositionally biased region" description="Low complexity" evidence="2">
    <location>
        <begin position="367"/>
        <end position="384"/>
    </location>
</feature>
<dbReference type="EMBL" id="MU864968">
    <property type="protein sequence ID" value="KAK4462722.1"/>
    <property type="molecule type" value="Genomic_DNA"/>
</dbReference>
<proteinExistence type="inferred from homology"/>
<dbReference type="Gene3D" id="3.40.50.720">
    <property type="entry name" value="NAD(P)-binding Rossmann-like Domain"/>
    <property type="match status" value="1"/>
</dbReference>
<accession>A0AAV9HP99</accession>
<keyword evidence="4" id="KW-1185">Reference proteome</keyword>
<evidence type="ECO:0000313" key="3">
    <source>
        <dbReference type="EMBL" id="KAK4462722.1"/>
    </source>
</evidence>
<gene>
    <name evidence="3" type="ORF">QBC42DRAFT_267224</name>
</gene>
<comment type="caution">
    <text evidence="3">The sequence shown here is derived from an EMBL/GenBank/DDBJ whole genome shotgun (WGS) entry which is preliminary data.</text>
</comment>
<dbReference type="Gene3D" id="3.30.1780.10">
    <property type="entry name" value="ornithine cyclodeaminase, domain 1"/>
    <property type="match status" value="1"/>
</dbReference>
<feature type="region of interest" description="Disordered" evidence="2">
    <location>
        <begin position="85"/>
        <end position="106"/>
    </location>
</feature>
<dbReference type="InterPro" id="IPR003462">
    <property type="entry name" value="ODC_Mu_crystall"/>
</dbReference>
<dbReference type="PANTHER" id="PTHR13812:SF19">
    <property type="entry name" value="KETIMINE REDUCTASE MU-CRYSTALLIN"/>
    <property type="match status" value="1"/>
</dbReference>
<comment type="similarity">
    <text evidence="1">Belongs to the ornithine cyclodeaminase/mu-crystallin family.</text>
</comment>
<feature type="region of interest" description="Disordered" evidence="2">
    <location>
        <begin position="38"/>
        <end position="57"/>
    </location>
</feature>
<name>A0AAV9HP99_9PEZI</name>
<feature type="region of interest" description="Disordered" evidence="2">
    <location>
        <begin position="364"/>
        <end position="394"/>
    </location>
</feature>